<evidence type="ECO:0000256" key="4">
    <source>
        <dbReference type="ARBA" id="ARBA00023136"/>
    </source>
</evidence>
<evidence type="ECO:0000259" key="7">
    <source>
        <dbReference type="PROSITE" id="PS50259"/>
    </source>
</evidence>
<accession>A0A6P9C898</accession>
<dbReference type="AlphaFoldDB" id="A0A6P9C898"/>
<dbReference type="KEGG" id="pgut:117666885"/>
<protein>
    <submittedName>
        <fullName evidence="9">Uncharacterized protein LOC117666885</fullName>
    </submittedName>
</protein>
<comment type="subcellular location">
    <subcellularLocation>
        <location evidence="1">Membrane</location>
        <topology evidence="1">Multi-pass membrane protein</topology>
    </subcellularLocation>
</comment>
<name>A0A6P9C898_PANGU</name>
<dbReference type="GO" id="GO:0033041">
    <property type="term" value="F:sweet taste receptor activity"/>
    <property type="evidence" value="ECO:0007669"/>
    <property type="project" value="TreeGrafter"/>
</dbReference>
<feature type="chain" id="PRO_5046218211" evidence="6">
    <location>
        <begin position="44"/>
        <end position="215"/>
    </location>
</feature>
<dbReference type="GO" id="GO:1903767">
    <property type="term" value="C:sweet taste receptor complex"/>
    <property type="evidence" value="ECO:0007669"/>
    <property type="project" value="TreeGrafter"/>
</dbReference>
<dbReference type="PANTHER" id="PTHR24061:SF517">
    <property type="entry name" value="TASTE RECEPTOR TYPE 1 MEMBER 2"/>
    <property type="match status" value="1"/>
</dbReference>
<sequence>MAAWLPTAFTAWSMSKGHWVSSGFHLTLLLALHVQSVRDDIRAEPPTVSATGLPEPGRTGRNPLLQWVFVTTVSALKVAIVILHLSYRYLKPVKAVLIGSPAERFLMCHTDYLSAVVVHHHFDMVLSSLCFCLAYAGKTSPKSYNEAKFITVILVGYFSSWVLLVLVTTVSKGWRSPSLRWSSSSPTYSASPCGLPQLRTPKNAAHTKSVQTLVY</sequence>
<feature type="domain" description="G-protein coupled receptors family 3 profile" evidence="7">
    <location>
        <begin position="67"/>
        <end position="173"/>
    </location>
</feature>
<keyword evidence="2 5" id="KW-0812">Transmembrane</keyword>
<keyword evidence="4 5" id="KW-0472">Membrane</keyword>
<dbReference type="PANTHER" id="PTHR24061">
    <property type="entry name" value="CALCIUM-SENSING RECEPTOR-RELATED"/>
    <property type="match status" value="1"/>
</dbReference>
<gene>
    <name evidence="9" type="primary">LOC117666885</name>
</gene>
<keyword evidence="8" id="KW-1185">Reference proteome</keyword>
<dbReference type="PROSITE" id="PS50259">
    <property type="entry name" value="G_PROTEIN_RECEP_F3_4"/>
    <property type="match status" value="1"/>
</dbReference>
<evidence type="ECO:0000256" key="2">
    <source>
        <dbReference type="ARBA" id="ARBA00022692"/>
    </source>
</evidence>
<evidence type="ECO:0000313" key="9">
    <source>
        <dbReference type="RefSeq" id="XP_034275786.2"/>
    </source>
</evidence>
<proteinExistence type="predicted"/>
<dbReference type="Proteomes" id="UP001652622">
    <property type="component" value="Unplaced"/>
</dbReference>
<dbReference type="GO" id="GO:0005886">
    <property type="term" value="C:plasma membrane"/>
    <property type="evidence" value="ECO:0007669"/>
    <property type="project" value="TreeGrafter"/>
</dbReference>
<dbReference type="GO" id="GO:0004930">
    <property type="term" value="F:G protein-coupled receptor activity"/>
    <property type="evidence" value="ECO:0007669"/>
    <property type="project" value="InterPro"/>
</dbReference>
<evidence type="ECO:0000256" key="3">
    <source>
        <dbReference type="ARBA" id="ARBA00022989"/>
    </source>
</evidence>
<evidence type="ECO:0000256" key="6">
    <source>
        <dbReference type="SAM" id="SignalP"/>
    </source>
</evidence>
<keyword evidence="6" id="KW-0732">Signal</keyword>
<evidence type="ECO:0000313" key="8">
    <source>
        <dbReference type="Proteomes" id="UP001652622"/>
    </source>
</evidence>
<feature type="signal peptide" evidence="6">
    <location>
        <begin position="1"/>
        <end position="43"/>
    </location>
</feature>
<reference evidence="9" key="1">
    <citation type="submission" date="2025-08" db="UniProtKB">
        <authorList>
            <consortium name="RefSeq"/>
        </authorList>
    </citation>
    <scope>IDENTIFICATION</scope>
    <source>
        <tissue evidence="9">Blood</tissue>
    </source>
</reference>
<keyword evidence="3 5" id="KW-1133">Transmembrane helix</keyword>
<dbReference type="RefSeq" id="XP_034275786.2">
    <property type="nucleotide sequence ID" value="XM_034419895.2"/>
</dbReference>
<dbReference type="InParanoid" id="A0A6P9C898"/>
<dbReference type="GeneID" id="117666885"/>
<dbReference type="Pfam" id="PF00003">
    <property type="entry name" value="7tm_3"/>
    <property type="match status" value="1"/>
</dbReference>
<feature type="transmembrane region" description="Helical" evidence="5">
    <location>
        <begin position="64"/>
        <end position="85"/>
    </location>
</feature>
<organism evidence="8 9">
    <name type="scientific">Pantherophis guttatus</name>
    <name type="common">Corn snake</name>
    <name type="synonym">Elaphe guttata</name>
    <dbReference type="NCBI Taxonomy" id="94885"/>
    <lineage>
        <taxon>Eukaryota</taxon>
        <taxon>Metazoa</taxon>
        <taxon>Chordata</taxon>
        <taxon>Craniata</taxon>
        <taxon>Vertebrata</taxon>
        <taxon>Euteleostomi</taxon>
        <taxon>Lepidosauria</taxon>
        <taxon>Squamata</taxon>
        <taxon>Bifurcata</taxon>
        <taxon>Unidentata</taxon>
        <taxon>Episquamata</taxon>
        <taxon>Toxicofera</taxon>
        <taxon>Serpentes</taxon>
        <taxon>Colubroidea</taxon>
        <taxon>Colubridae</taxon>
        <taxon>Colubrinae</taxon>
        <taxon>Pantherophis</taxon>
    </lineage>
</organism>
<dbReference type="InterPro" id="IPR017978">
    <property type="entry name" value="GPCR_3_C"/>
</dbReference>
<feature type="transmembrane region" description="Helical" evidence="5">
    <location>
        <begin position="149"/>
        <end position="170"/>
    </location>
</feature>
<evidence type="ECO:0000256" key="1">
    <source>
        <dbReference type="ARBA" id="ARBA00004141"/>
    </source>
</evidence>
<dbReference type="InterPro" id="IPR000068">
    <property type="entry name" value="GPCR_3_Ca_sens_rcpt-rel"/>
</dbReference>
<evidence type="ECO:0000256" key="5">
    <source>
        <dbReference type="SAM" id="Phobius"/>
    </source>
</evidence>